<feature type="transmembrane region" description="Helical" evidence="10">
    <location>
        <begin position="531"/>
        <end position="557"/>
    </location>
</feature>
<dbReference type="InterPro" id="IPR004856">
    <property type="entry name" value="Glyco_trans_ALG6/ALG8"/>
</dbReference>
<evidence type="ECO:0000256" key="5">
    <source>
        <dbReference type="ARBA" id="ARBA00022679"/>
    </source>
</evidence>
<dbReference type="PANTHER" id="PTHR12413:SF1">
    <property type="entry name" value="DOLICHYL PYROPHOSPHATE MAN9GLCNAC2 ALPHA-1,3-GLUCOSYLTRANSFERASE"/>
    <property type="match status" value="1"/>
</dbReference>
<evidence type="ECO:0000313" key="12">
    <source>
        <dbReference type="EMBL" id="KAG2433128.1"/>
    </source>
</evidence>
<comment type="pathway">
    <text evidence="2 10">Protein modification; protein glycosylation.</text>
</comment>
<feature type="transmembrane region" description="Helical" evidence="10">
    <location>
        <begin position="491"/>
        <end position="510"/>
    </location>
</feature>
<keyword evidence="7 10" id="KW-0256">Endoplasmic reticulum</keyword>
<keyword evidence="8 10" id="KW-1133">Transmembrane helix</keyword>
<dbReference type="Pfam" id="PF03155">
    <property type="entry name" value="Alg6_Alg8"/>
    <property type="match status" value="2"/>
</dbReference>
<accession>A0A835SZU2</accession>
<protein>
    <recommendedName>
        <fullName evidence="10">Alpha-1,3-glucosyltransferase</fullName>
        <ecNumber evidence="10">2.4.1.-</ecNumber>
    </recommendedName>
</protein>
<comment type="caution">
    <text evidence="12">The sequence shown here is derived from an EMBL/GenBank/DDBJ whole genome shotgun (WGS) entry which is preliminary data.</text>
</comment>
<keyword evidence="13" id="KW-1185">Reference proteome</keyword>
<gene>
    <name evidence="12" type="ORF">HYH02_012829</name>
</gene>
<evidence type="ECO:0000256" key="7">
    <source>
        <dbReference type="ARBA" id="ARBA00022824"/>
    </source>
</evidence>
<name>A0A835SZU2_9CHLO</name>
<evidence type="ECO:0000256" key="6">
    <source>
        <dbReference type="ARBA" id="ARBA00022692"/>
    </source>
</evidence>
<dbReference type="AlphaFoldDB" id="A0A835SZU2"/>
<dbReference type="UniPathway" id="UPA00378"/>
<proteinExistence type="inferred from homology"/>
<keyword evidence="4 10" id="KW-0328">Glycosyltransferase</keyword>
<dbReference type="GO" id="GO:0005789">
    <property type="term" value="C:endoplasmic reticulum membrane"/>
    <property type="evidence" value="ECO:0007669"/>
    <property type="project" value="UniProtKB-SubCell"/>
</dbReference>
<evidence type="ECO:0000256" key="9">
    <source>
        <dbReference type="ARBA" id="ARBA00023136"/>
    </source>
</evidence>
<feature type="transmembrane region" description="Helical" evidence="10">
    <location>
        <begin position="307"/>
        <end position="328"/>
    </location>
</feature>
<evidence type="ECO:0000256" key="1">
    <source>
        <dbReference type="ARBA" id="ARBA00004477"/>
    </source>
</evidence>
<feature type="transmembrane region" description="Helical" evidence="10">
    <location>
        <begin position="375"/>
        <end position="393"/>
    </location>
</feature>
<organism evidence="12 13">
    <name type="scientific">Chlamydomonas schloesseri</name>
    <dbReference type="NCBI Taxonomy" id="2026947"/>
    <lineage>
        <taxon>Eukaryota</taxon>
        <taxon>Viridiplantae</taxon>
        <taxon>Chlorophyta</taxon>
        <taxon>core chlorophytes</taxon>
        <taxon>Chlorophyceae</taxon>
        <taxon>CS clade</taxon>
        <taxon>Chlamydomonadales</taxon>
        <taxon>Chlamydomonadaceae</taxon>
        <taxon>Chlamydomonas</taxon>
    </lineage>
</organism>
<keyword evidence="6 10" id="KW-0812">Transmembrane</keyword>
<reference evidence="12" key="1">
    <citation type="journal article" date="2020" name="bioRxiv">
        <title>Comparative genomics of Chlamydomonas.</title>
        <authorList>
            <person name="Craig R.J."/>
            <person name="Hasan A.R."/>
            <person name="Ness R.W."/>
            <person name="Keightley P.D."/>
        </authorList>
    </citation>
    <scope>NUCLEOTIDE SEQUENCE</scope>
    <source>
        <strain evidence="12">CCAP 11/173</strain>
    </source>
</reference>
<evidence type="ECO:0000313" key="13">
    <source>
        <dbReference type="Proteomes" id="UP000613740"/>
    </source>
</evidence>
<evidence type="ECO:0000256" key="3">
    <source>
        <dbReference type="ARBA" id="ARBA00008715"/>
    </source>
</evidence>
<evidence type="ECO:0000256" key="10">
    <source>
        <dbReference type="RuleBase" id="RU363110"/>
    </source>
</evidence>
<evidence type="ECO:0000256" key="4">
    <source>
        <dbReference type="ARBA" id="ARBA00022676"/>
    </source>
</evidence>
<comment type="similarity">
    <text evidence="3 10">Belongs to the ALG6/ALG8 glucosyltransferase family.</text>
</comment>
<dbReference type="EC" id="2.4.1.-" evidence="10"/>
<dbReference type="OrthoDB" id="4983at2759"/>
<dbReference type="GO" id="GO:0042281">
    <property type="term" value="F:dolichyl pyrophosphate Man9GlcNAc2 alpha-1,3-glucosyltransferase activity"/>
    <property type="evidence" value="ECO:0007669"/>
    <property type="project" value="TreeGrafter"/>
</dbReference>
<dbReference type="Proteomes" id="UP000613740">
    <property type="component" value="Unassembled WGS sequence"/>
</dbReference>
<comment type="subcellular location">
    <subcellularLocation>
        <location evidence="1 10">Endoplasmic reticulum membrane</location>
        <topology evidence="1 10">Multi-pass membrane protein</topology>
    </subcellularLocation>
</comment>
<dbReference type="PANTHER" id="PTHR12413">
    <property type="entry name" value="DOLICHYL GLYCOSYLTRANSFERASE"/>
    <property type="match status" value="1"/>
</dbReference>
<dbReference type="EMBL" id="JAEHOD010000064">
    <property type="protein sequence ID" value="KAG2433128.1"/>
    <property type="molecule type" value="Genomic_DNA"/>
</dbReference>
<feature type="transmembrane region" description="Helical" evidence="10">
    <location>
        <begin position="577"/>
        <end position="595"/>
    </location>
</feature>
<sequence>MTSILEFLGDDPTSTALLVLLAVLARVLTGLSGYSGAGDPPKYGDYEAQRHWMELTVNLPVREWYVDSAVNNASYWPLDYPPLSGYQSWLCGVALRAAEPAAVALVSSHGYETSSSKTLMRWTVIVADLLIYIPACLVAVAVFYPRPGAPAGAAGLSGAASSPSSSPTNTPASTAAAAAAAGPSTSAGAPSFSHSPSFPRSPSSAASSSASAAAARRGRLLALFGLLFNPALLLIDHGHFQYNGISLGLTLAAVAAIARGRRLLGSVLYVAALNHKHMALFFAPAFFAHLLGWALHDPAHKGAAAKMVAVAKLGVTVIAAFAVCWAPWLHSKEAVLQVLSRIFPVRRGLYEDYVANWWCATSALIKWKSRFPAPLLLRAAAAATLAAAAPAMAHQIAGRRGGGAGPAEGAVGGANGGGGGAGPTRWGLVRCLVNSGFAFYMFSYQVHEKSILMPLLPLTLAAGREPTLAAWLPLLGCFSMFPLLVRDGVGLPYVAVAAMYGAVMAGAALQQARQLQAERRAAPRSGAVARALDAVTGFLLDLWPLLAAAGVAAAAALHAARLLLPAPPHLPWLYDRAFITFSFVGFATAFAYSQLAQWLEEPAGAPVAAQRQRGGQRLKGE</sequence>
<feature type="transmembrane region" description="Helical" evidence="10">
    <location>
        <begin position="122"/>
        <end position="144"/>
    </location>
</feature>
<evidence type="ECO:0000256" key="11">
    <source>
        <dbReference type="SAM" id="MobiDB-lite"/>
    </source>
</evidence>
<keyword evidence="5 10" id="KW-0808">Transferase</keyword>
<evidence type="ECO:0000256" key="8">
    <source>
        <dbReference type="ARBA" id="ARBA00022989"/>
    </source>
</evidence>
<feature type="region of interest" description="Disordered" evidence="11">
    <location>
        <begin position="155"/>
        <end position="177"/>
    </location>
</feature>
<feature type="transmembrane region" description="Helical" evidence="10">
    <location>
        <begin position="242"/>
        <end position="258"/>
    </location>
</feature>
<feature type="transmembrane region" description="Helical" evidence="10">
    <location>
        <begin position="15"/>
        <end position="34"/>
    </location>
</feature>
<evidence type="ECO:0000256" key="2">
    <source>
        <dbReference type="ARBA" id="ARBA00004922"/>
    </source>
</evidence>
<keyword evidence="9 10" id="KW-0472">Membrane</keyword>